<evidence type="ECO:0000256" key="1">
    <source>
        <dbReference type="SAM" id="MobiDB-lite"/>
    </source>
</evidence>
<evidence type="ECO:0000313" key="2">
    <source>
        <dbReference type="EMBL" id="PTE09906.1"/>
    </source>
</evidence>
<dbReference type="EMBL" id="PZJX01000027">
    <property type="protein sequence ID" value="PTE09906.1"/>
    <property type="molecule type" value="Genomic_DNA"/>
</dbReference>
<comment type="caution">
    <text evidence="2">The sequence shown here is derived from an EMBL/GenBank/DDBJ whole genome shotgun (WGS) entry which is preliminary data.</text>
</comment>
<keyword evidence="3" id="KW-1185">Reference proteome</keyword>
<name>A0A2T4IW70_9HYPH</name>
<dbReference type="Proteomes" id="UP000240259">
    <property type="component" value="Unassembled WGS sequence"/>
</dbReference>
<gene>
    <name evidence="2" type="ORF">C9427_14690</name>
</gene>
<organism evidence="2 3">
    <name type="scientific">Mesorhizobium helmanticense</name>
    <dbReference type="NCBI Taxonomy" id="1776423"/>
    <lineage>
        <taxon>Bacteria</taxon>
        <taxon>Pseudomonadati</taxon>
        <taxon>Pseudomonadota</taxon>
        <taxon>Alphaproteobacteria</taxon>
        <taxon>Hyphomicrobiales</taxon>
        <taxon>Phyllobacteriaceae</taxon>
        <taxon>Mesorhizobium</taxon>
    </lineage>
</organism>
<protein>
    <recommendedName>
        <fullName evidence="4">Core-binding (CB) domain-containing protein</fullName>
    </recommendedName>
</protein>
<accession>A0A2T4IW70</accession>
<sequence length="163" mass="17833">MNTTTARSRKASANKVLSILEKDEAEDVTILDLDQLLVRFSNISGSNYTPDSLNTYKSRIKSAIDDFKNYLDNPMSFRPSIQASGRKSSERPKSVNATDSKSLDEAPQKIFANFSAAPPTSVSILPIPIRPDLTIQVQGLPYDLTPAEANKIANVIRAMASTD</sequence>
<proteinExistence type="predicted"/>
<dbReference type="AlphaFoldDB" id="A0A2T4IW70"/>
<evidence type="ECO:0000313" key="3">
    <source>
        <dbReference type="Proteomes" id="UP000240259"/>
    </source>
</evidence>
<evidence type="ECO:0008006" key="4">
    <source>
        <dbReference type="Google" id="ProtNLM"/>
    </source>
</evidence>
<feature type="region of interest" description="Disordered" evidence="1">
    <location>
        <begin position="78"/>
        <end position="102"/>
    </location>
</feature>
<reference evidence="2 3" key="1">
    <citation type="submission" date="2018-03" db="EMBL/GenBank/DDBJ databases">
        <title>Genome sequence of the symbiotic type strain Mesorhizobium helmanticense CSLC115NT isolated from Lotus corniculatus nodules.</title>
        <authorList>
            <person name="Sannazzaro A.I."/>
            <person name="Torres Tejerizo G.A."/>
            <person name="Dip D."/>
            <person name="Caballero M."/>
            <person name="Pistorio M."/>
            <person name="Estrella M.J."/>
        </authorList>
    </citation>
    <scope>NUCLEOTIDE SEQUENCE [LARGE SCALE GENOMIC DNA]</scope>
    <source>
        <strain evidence="2 3">CSLC115N</strain>
    </source>
</reference>